<dbReference type="GO" id="GO:0016887">
    <property type="term" value="F:ATP hydrolysis activity"/>
    <property type="evidence" value="ECO:0007669"/>
    <property type="project" value="InterPro"/>
</dbReference>
<dbReference type="Pfam" id="PF00005">
    <property type="entry name" value="ABC_tran"/>
    <property type="match status" value="1"/>
</dbReference>
<dbReference type="STRING" id="44251.PDUR_15980"/>
<dbReference type="EMBL" id="CP009288">
    <property type="protein sequence ID" value="AIQ13237.1"/>
    <property type="molecule type" value="Genomic_DNA"/>
</dbReference>
<dbReference type="eggNOG" id="COG1131">
    <property type="taxonomic scope" value="Bacteria"/>
</dbReference>
<dbReference type="PANTHER" id="PTHR42711:SF5">
    <property type="entry name" value="ABC TRANSPORTER ATP-BINDING PROTEIN NATA"/>
    <property type="match status" value="1"/>
</dbReference>
<dbReference type="GO" id="GO:0005524">
    <property type="term" value="F:ATP binding"/>
    <property type="evidence" value="ECO:0007669"/>
    <property type="project" value="UniProtKB-KW"/>
</dbReference>
<accession>A0A089HQ78</accession>
<dbReference type="PANTHER" id="PTHR42711">
    <property type="entry name" value="ABC TRANSPORTER ATP-BINDING PROTEIN"/>
    <property type="match status" value="1"/>
</dbReference>
<dbReference type="InterPro" id="IPR017871">
    <property type="entry name" value="ABC_transporter-like_CS"/>
</dbReference>
<evidence type="ECO:0000256" key="3">
    <source>
        <dbReference type="ARBA" id="ARBA00022741"/>
    </source>
</evidence>
<dbReference type="InterPro" id="IPR003439">
    <property type="entry name" value="ABC_transporter-like_ATP-bd"/>
</dbReference>
<dbReference type="InterPro" id="IPR050763">
    <property type="entry name" value="ABC_transporter_ATP-binding"/>
</dbReference>
<comment type="similarity">
    <text evidence="1">Belongs to the ABC transporter superfamily.</text>
</comment>
<gene>
    <name evidence="6" type="ORF">PDUR_15980</name>
</gene>
<keyword evidence="3" id="KW-0547">Nucleotide-binding</keyword>
<evidence type="ECO:0000313" key="7">
    <source>
        <dbReference type="Proteomes" id="UP000029409"/>
    </source>
</evidence>
<evidence type="ECO:0000259" key="5">
    <source>
        <dbReference type="PROSITE" id="PS50893"/>
    </source>
</evidence>
<keyword evidence="7" id="KW-1185">Reference proteome</keyword>
<feature type="domain" description="ABC transporter" evidence="5">
    <location>
        <begin position="2"/>
        <end position="247"/>
    </location>
</feature>
<dbReference type="SMART" id="SM00382">
    <property type="entry name" value="AAA"/>
    <property type="match status" value="1"/>
</dbReference>
<dbReference type="PROSITE" id="PS50893">
    <property type="entry name" value="ABC_TRANSPORTER_2"/>
    <property type="match status" value="1"/>
</dbReference>
<dbReference type="Proteomes" id="UP000029409">
    <property type="component" value="Chromosome"/>
</dbReference>
<proteinExistence type="inferred from homology"/>
<dbReference type="Gene3D" id="3.40.50.300">
    <property type="entry name" value="P-loop containing nucleotide triphosphate hydrolases"/>
    <property type="match status" value="1"/>
</dbReference>
<protein>
    <submittedName>
        <fullName evidence="6">ABC transporter</fullName>
    </submittedName>
</protein>
<keyword evidence="4" id="KW-0067">ATP-binding</keyword>
<dbReference type="OrthoDB" id="9804819at2"/>
<evidence type="ECO:0000256" key="4">
    <source>
        <dbReference type="ARBA" id="ARBA00022840"/>
    </source>
</evidence>
<evidence type="ECO:0000313" key="6">
    <source>
        <dbReference type="EMBL" id="AIQ13237.1"/>
    </source>
</evidence>
<reference evidence="6 7" key="1">
    <citation type="submission" date="2014-08" db="EMBL/GenBank/DDBJ databases">
        <title>Comparative genomics of the Paenibacillus odorifer group.</title>
        <authorList>
            <person name="den Bakker H.C."/>
            <person name="Tsai Y.-C."/>
            <person name="Martin N."/>
            <person name="Korlach J."/>
            <person name="Wiedmann M."/>
        </authorList>
    </citation>
    <scope>NUCLEOTIDE SEQUENCE [LARGE SCALE GENOMIC DNA]</scope>
    <source>
        <strain evidence="6 7">DSM 1735</strain>
    </source>
</reference>
<evidence type="ECO:0000256" key="2">
    <source>
        <dbReference type="ARBA" id="ARBA00022448"/>
    </source>
</evidence>
<keyword evidence="2" id="KW-0813">Transport</keyword>
<dbReference type="PROSITE" id="PS00211">
    <property type="entry name" value="ABC_TRANSPORTER_1"/>
    <property type="match status" value="1"/>
</dbReference>
<dbReference type="KEGG" id="pdu:PDUR_15980"/>
<sequence length="342" mass="38339">MIAMNEVTKIYETKNRLGWFRAERVKTEAVKSLSLTLEPGQITGLLGLNGAGKTTTIRMLSTLLDPTEGSIEVDGLDMNRSRSAIQQKVNMIAGGERMLYWRLTGRENLHYFGSLYGLDSGRLRLESDRLLSEVGLADAADRPVEQYSKGMKQRLQIARGLINDPKYLFLDEPTLGLDAPIARQLRGMVRNLAKERGKGILLTSHYLQEVEELCDIVYVLNRGELLMCDTPDRIVARVAGMQTAHFELMGWRDELNPLLLEYLHTEIGLNRKEWTELQKPSAESGSSPEEPVRLTVKSRSADKLITKLLPWTAENGLKVVSFSAEKPNLEDAIILLSEGKVS</sequence>
<dbReference type="AlphaFoldDB" id="A0A089HQ78"/>
<dbReference type="InterPro" id="IPR003593">
    <property type="entry name" value="AAA+_ATPase"/>
</dbReference>
<dbReference type="SUPFAM" id="SSF52540">
    <property type="entry name" value="P-loop containing nucleoside triphosphate hydrolases"/>
    <property type="match status" value="1"/>
</dbReference>
<organism evidence="6 7">
    <name type="scientific">Paenibacillus durus</name>
    <name type="common">Paenibacillus azotofixans</name>
    <dbReference type="NCBI Taxonomy" id="44251"/>
    <lineage>
        <taxon>Bacteria</taxon>
        <taxon>Bacillati</taxon>
        <taxon>Bacillota</taxon>
        <taxon>Bacilli</taxon>
        <taxon>Bacillales</taxon>
        <taxon>Paenibacillaceae</taxon>
        <taxon>Paenibacillus</taxon>
    </lineage>
</organism>
<evidence type="ECO:0000256" key="1">
    <source>
        <dbReference type="ARBA" id="ARBA00005417"/>
    </source>
</evidence>
<name>A0A089HQ78_PAEDU</name>
<dbReference type="InterPro" id="IPR027417">
    <property type="entry name" value="P-loop_NTPase"/>
</dbReference>